<proteinExistence type="predicted"/>
<protein>
    <recommendedName>
        <fullName evidence="2">N-acetyltransferase domain-containing protein</fullName>
    </recommendedName>
</protein>
<dbReference type="CDD" id="cd04301">
    <property type="entry name" value="NAT_SF"/>
    <property type="match status" value="1"/>
</dbReference>
<comment type="caution">
    <text evidence="3">The sequence shown here is derived from an EMBL/GenBank/DDBJ whole genome shotgun (WGS) entry which is preliminary data.</text>
</comment>
<dbReference type="EMBL" id="AGNL01003543">
    <property type="protein sequence ID" value="EJK74568.1"/>
    <property type="molecule type" value="Genomic_DNA"/>
</dbReference>
<sequence>MVSRPCLFLVLSIAASTLVDAFSPPTLSVPILGLGAILFKPRNKIAKCEDEASLVDAGRFFVDAFWRGKIGGAAELTPSQASSLERQQIAEFKKRYKVSRPASGRLPGNYAGRSLDKESELVLCLDSRGECMGCAGIEVETIKKLDGYDGSFRAPLMSNLAIGRQFRRKGLAEDLVSAAESIARKEWGYDECYLYVEKRNSPAVKLYKKLGYKVLWEDDTATTLLPKENGRVANGQTTIVCMKKRLGAGLLGMFS</sequence>
<name>K0T705_THAOC</name>
<reference evidence="3 4" key="1">
    <citation type="journal article" date="2012" name="Genome Biol.">
        <title>Genome and low-iron response of an oceanic diatom adapted to chronic iron limitation.</title>
        <authorList>
            <person name="Lommer M."/>
            <person name="Specht M."/>
            <person name="Roy A.S."/>
            <person name="Kraemer L."/>
            <person name="Andreson R."/>
            <person name="Gutowska M.A."/>
            <person name="Wolf J."/>
            <person name="Bergner S.V."/>
            <person name="Schilhabel M.B."/>
            <person name="Klostermeier U.C."/>
            <person name="Beiko R.G."/>
            <person name="Rosenstiel P."/>
            <person name="Hippler M."/>
            <person name="Laroche J."/>
        </authorList>
    </citation>
    <scope>NUCLEOTIDE SEQUENCE [LARGE SCALE GENOMIC DNA]</scope>
    <source>
        <strain evidence="3 4">CCMP1005</strain>
    </source>
</reference>
<keyword evidence="1" id="KW-0732">Signal</keyword>
<feature type="domain" description="N-acetyltransferase" evidence="2">
    <location>
        <begin position="82"/>
        <end position="231"/>
    </location>
</feature>
<feature type="chain" id="PRO_5003838266" description="N-acetyltransferase domain-containing protein" evidence="1">
    <location>
        <begin position="22"/>
        <end position="255"/>
    </location>
</feature>
<dbReference type="PANTHER" id="PTHR47443">
    <property type="entry name" value="ACYL-COA N-ACYLTRANSFERASES (NAT) SUPERFAMILY PROTEIN"/>
    <property type="match status" value="1"/>
</dbReference>
<dbReference type="InterPro" id="IPR016181">
    <property type="entry name" value="Acyl_CoA_acyltransferase"/>
</dbReference>
<accession>K0T705</accession>
<dbReference type="OrthoDB" id="249099at2759"/>
<evidence type="ECO:0000313" key="3">
    <source>
        <dbReference type="EMBL" id="EJK74568.1"/>
    </source>
</evidence>
<feature type="signal peptide" evidence="1">
    <location>
        <begin position="1"/>
        <end position="21"/>
    </location>
</feature>
<dbReference type="InterPro" id="IPR000182">
    <property type="entry name" value="GNAT_dom"/>
</dbReference>
<dbReference type="PANTHER" id="PTHR47443:SF3">
    <property type="entry name" value="GCN5-RELATED N-ACETYLTRANSFERASE 4, CHLOROPLASTIC"/>
    <property type="match status" value="1"/>
</dbReference>
<dbReference type="GO" id="GO:0009507">
    <property type="term" value="C:chloroplast"/>
    <property type="evidence" value="ECO:0007669"/>
    <property type="project" value="TreeGrafter"/>
</dbReference>
<dbReference type="OMA" id="TTIVCMK"/>
<dbReference type="GO" id="GO:0008080">
    <property type="term" value="F:N-acetyltransferase activity"/>
    <property type="evidence" value="ECO:0007669"/>
    <property type="project" value="TreeGrafter"/>
</dbReference>
<evidence type="ECO:0000313" key="4">
    <source>
        <dbReference type="Proteomes" id="UP000266841"/>
    </source>
</evidence>
<dbReference type="PROSITE" id="PS51186">
    <property type="entry name" value="GNAT"/>
    <property type="match status" value="1"/>
</dbReference>
<dbReference type="Gene3D" id="3.40.630.30">
    <property type="match status" value="1"/>
</dbReference>
<dbReference type="Pfam" id="PF00583">
    <property type="entry name" value="Acetyltransf_1"/>
    <property type="match status" value="1"/>
</dbReference>
<keyword evidence="4" id="KW-1185">Reference proteome</keyword>
<evidence type="ECO:0000259" key="2">
    <source>
        <dbReference type="PROSITE" id="PS51186"/>
    </source>
</evidence>
<evidence type="ECO:0000256" key="1">
    <source>
        <dbReference type="SAM" id="SignalP"/>
    </source>
</evidence>
<dbReference type="SUPFAM" id="SSF55729">
    <property type="entry name" value="Acyl-CoA N-acyltransferases (Nat)"/>
    <property type="match status" value="1"/>
</dbReference>
<dbReference type="Proteomes" id="UP000266841">
    <property type="component" value="Unassembled WGS sequence"/>
</dbReference>
<organism evidence="3 4">
    <name type="scientific">Thalassiosira oceanica</name>
    <name type="common">Marine diatom</name>
    <dbReference type="NCBI Taxonomy" id="159749"/>
    <lineage>
        <taxon>Eukaryota</taxon>
        <taxon>Sar</taxon>
        <taxon>Stramenopiles</taxon>
        <taxon>Ochrophyta</taxon>
        <taxon>Bacillariophyta</taxon>
        <taxon>Coscinodiscophyceae</taxon>
        <taxon>Thalassiosirophycidae</taxon>
        <taxon>Thalassiosirales</taxon>
        <taxon>Thalassiosiraceae</taxon>
        <taxon>Thalassiosira</taxon>
    </lineage>
</organism>
<gene>
    <name evidence="3" type="ORF">THAOC_03746</name>
</gene>
<dbReference type="AlphaFoldDB" id="K0T705"/>
<dbReference type="eggNOG" id="ENOG502S8XJ">
    <property type="taxonomic scope" value="Eukaryota"/>
</dbReference>